<protein>
    <recommendedName>
        <fullName evidence="2">Zn-finger protein</fullName>
    </recommendedName>
</protein>
<dbReference type="EMBL" id="MK500601">
    <property type="protein sequence ID" value="QBK93650.1"/>
    <property type="molecule type" value="Genomic_DNA"/>
</dbReference>
<evidence type="ECO:0008006" key="2">
    <source>
        <dbReference type="Google" id="ProtNLM"/>
    </source>
</evidence>
<proteinExistence type="predicted"/>
<dbReference type="InterPro" id="IPR006162">
    <property type="entry name" value="Ppantetheine_attach_site"/>
</dbReference>
<sequence length="216" mass="24876">MKDMTSVITCAGTTQKGKRCRKRVHREGRRCHIHQTNDPETQDVRQCIGFTSTGKQCDVNPWGGYYCSLHTPISDFKMSLIVIETEHIVGIFNSYEKAEKDSSDLQIKLEKSHVCISRHLINQLNRELKDWSQRDTYYTETKFELGMSSMEVVALIDLINEFMGIGSIWYAINVNGFVSPCSLDYVEANKQKSNVNFYQIELNKLAKRGKIPVRNR</sequence>
<accession>A0A481ZF11</accession>
<dbReference type="PROSITE" id="PS00012">
    <property type="entry name" value="PHOSPHOPANTETHEINE"/>
    <property type="match status" value="1"/>
</dbReference>
<reference evidence="1" key="1">
    <citation type="journal article" date="2019" name="MBio">
        <title>Virus Genomes from Deep Sea Sediments Expand the Ocean Megavirome and Support Independent Origins of Viral Gigantism.</title>
        <authorList>
            <person name="Backstrom D."/>
            <person name="Yutin N."/>
            <person name="Jorgensen S.L."/>
            <person name="Dharamshi J."/>
            <person name="Homa F."/>
            <person name="Zaremba-Niedwiedzka K."/>
            <person name="Spang A."/>
            <person name="Wolf Y.I."/>
            <person name="Koonin E.V."/>
            <person name="Ettema T.J."/>
        </authorList>
    </citation>
    <scope>NUCLEOTIDE SEQUENCE</scope>
</reference>
<evidence type="ECO:0000313" key="1">
    <source>
        <dbReference type="EMBL" id="QBK93650.1"/>
    </source>
</evidence>
<name>A0A481ZF11_9VIRU</name>
<gene>
    <name evidence="1" type="ORF">LCPAC404_03540</name>
</gene>
<organism evidence="1">
    <name type="scientific">Pithovirus LCPAC404</name>
    <dbReference type="NCBI Taxonomy" id="2506597"/>
    <lineage>
        <taxon>Viruses</taxon>
        <taxon>Pithoviruses</taxon>
    </lineage>
</organism>